<feature type="compositionally biased region" description="Basic and acidic residues" evidence="1">
    <location>
        <begin position="87"/>
        <end position="100"/>
    </location>
</feature>
<feature type="transmembrane region" description="Helical" evidence="2">
    <location>
        <begin position="23"/>
        <end position="44"/>
    </location>
</feature>
<evidence type="ECO:0000313" key="3">
    <source>
        <dbReference type="EMBL" id="VFK03467.1"/>
    </source>
</evidence>
<evidence type="ECO:0000256" key="2">
    <source>
        <dbReference type="SAM" id="Phobius"/>
    </source>
</evidence>
<protein>
    <submittedName>
        <fullName evidence="3">Uncharacterized protein</fullName>
    </submittedName>
</protein>
<keyword evidence="2" id="KW-1133">Transmembrane helix</keyword>
<dbReference type="AlphaFoldDB" id="A0A450VFF7"/>
<feature type="compositionally biased region" description="Low complexity" evidence="1">
    <location>
        <begin position="74"/>
        <end position="86"/>
    </location>
</feature>
<gene>
    <name evidence="4" type="ORF">BECKH772A_GA0070896_103783</name>
    <name evidence="3" type="ORF">BECKH772B_GA0070898_103554</name>
    <name evidence="5" type="ORF">BECKH772C_GA0070978_103534</name>
</gene>
<organism evidence="3">
    <name type="scientific">Candidatus Kentrum eta</name>
    <dbReference type="NCBI Taxonomy" id="2126337"/>
    <lineage>
        <taxon>Bacteria</taxon>
        <taxon>Pseudomonadati</taxon>
        <taxon>Pseudomonadota</taxon>
        <taxon>Gammaproteobacteria</taxon>
        <taxon>Candidatus Kentrum</taxon>
    </lineage>
</organism>
<keyword evidence="2" id="KW-0812">Transmembrane</keyword>
<dbReference type="EMBL" id="CAADFI010000355">
    <property type="protein sequence ID" value="VFK03467.1"/>
    <property type="molecule type" value="Genomic_DNA"/>
</dbReference>
<evidence type="ECO:0000313" key="5">
    <source>
        <dbReference type="EMBL" id="VFK06494.1"/>
    </source>
</evidence>
<feature type="region of interest" description="Disordered" evidence="1">
    <location>
        <begin position="74"/>
        <end position="100"/>
    </location>
</feature>
<evidence type="ECO:0000313" key="4">
    <source>
        <dbReference type="EMBL" id="VFK04067.1"/>
    </source>
</evidence>
<reference evidence="3" key="1">
    <citation type="submission" date="2019-02" db="EMBL/GenBank/DDBJ databases">
        <authorList>
            <person name="Gruber-Vodicka R. H."/>
            <person name="Seah K. B. B."/>
        </authorList>
    </citation>
    <scope>NUCLEOTIDE SEQUENCE</scope>
    <source>
        <strain evidence="5">BECK_SA2B12</strain>
        <strain evidence="4">BECK_SA2B15</strain>
        <strain evidence="3">BECK_SA2B20</strain>
    </source>
</reference>
<evidence type="ECO:0000256" key="1">
    <source>
        <dbReference type="SAM" id="MobiDB-lite"/>
    </source>
</evidence>
<keyword evidence="2" id="KW-0472">Membrane</keyword>
<proteinExistence type="predicted"/>
<name>A0A450VFF7_9GAMM</name>
<accession>A0A450VFF7</accession>
<dbReference type="EMBL" id="CAADFJ010000353">
    <property type="protein sequence ID" value="VFK06494.1"/>
    <property type="molecule type" value="Genomic_DNA"/>
</dbReference>
<dbReference type="EMBL" id="CAADFG010000378">
    <property type="protein sequence ID" value="VFK04067.1"/>
    <property type="molecule type" value="Genomic_DNA"/>
</dbReference>
<sequence length="126" mass="13193">MAEGFGIRGKGSGKKKHWAAESLVTIIAGVFTIVASALAIWAFFVMGPGENERETETAAPPPTPVVSLADVGANASAAGGSCPPASDEGKQHAESSDIKASRMMLRQQEQIIEWLGQIGKQCHTTD</sequence>